<feature type="non-terminal residue" evidence="2">
    <location>
        <position position="1"/>
    </location>
</feature>
<comment type="caution">
    <text evidence="2">The sequence shown here is derived from an EMBL/GenBank/DDBJ whole genome shotgun (WGS) entry which is preliminary data.</text>
</comment>
<name>A0A834IC74_RHYFE</name>
<dbReference type="EMBL" id="JAACXV010007269">
    <property type="protein sequence ID" value="KAF7276352.1"/>
    <property type="molecule type" value="Genomic_DNA"/>
</dbReference>
<reference evidence="2" key="1">
    <citation type="submission" date="2020-08" db="EMBL/GenBank/DDBJ databases">
        <title>Genome sequencing and assembly of the red palm weevil Rhynchophorus ferrugineus.</title>
        <authorList>
            <person name="Dias G.B."/>
            <person name="Bergman C.M."/>
            <person name="Manee M."/>
        </authorList>
    </citation>
    <scope>NUCLEOTIDE SEQUENCE</scope>
    <source>
        <strain evidence="2">AA-2017</strain>
        <tissue evidence="2">Whole larva</tissue>
    </source>
</reference>
<proteinExistence type="predicted"/>
<feature type="chain" id="PRO_5032439572" evidence="1">
    <location>
        <begin position="27"/>
        <end position="83"/>
    </location>
</feature>
<evidence type="ECO:0000313" key="2">
    <source>
        <dbReference type="EMBL" id="KAF7276352.1"/>
    </source>
</evidence>
<gene>
    <name evidence="2" type="ORF">GWI33_010445</name>
</gene>
<keyword evidence="1" id="KW-0732">Signal</keyword>
<keyword evidence="3" id="KW-1185">Reference proteome</keyword>
<organism evidence="2 3">
    <name type="scientific">Rhynchophorus ferrugineus</name>
    <name type="common">Red palm weevil</name>
    <name type="synonym">Curculio ferrugineus</name>
    <dbReference type="NCBI Taxonomy" id="354439"/>
    <lineage>
        <taxon>Eukaryota</taxon>
        <taxon>Metazoa</taxon>
        <taxon>Ecdysozoa</taxon>
        <taxon>Arthropoda</taxon>
        <taxon>Hexapoda</taxon>
        <taxon>Insecta</taxon>
        <taxon>Pterygota</taxon>
        <taxon>Neoptera</taxon>
        <taxon>Endopterygota</taxon>
        <taxon>Coleoptera</taxon>
        <taxon>Polyphaga</taxon>
        <taxon>Cucujiformia</taxon>
        <taxon>Curculionidae</taxon>
        <taxon>Dryophthorinae</taxon>
        <taxon>Rhynchophorus</taxon>
    </lineage>
</organism>
<dbReference type="Proteomes" id="UP000625711">
    <property type="component" value="Unassembled WGS sequence"/>
</dbReference>
<evidence type="ECO:0000256" key="1">
    <source>
        <dbReference type="SAM" id="SignalP"/>
    </source>
</evidence>
<sequence>LFVLRTAIATVLLVAFLDSQFAFCSAQTLPKKKLDKLNNKKRKAHGSHDQVSDIEYIIPRVSSSIFISSSASPEREREMKKAR</sequence>
<accession>A0A834IC74</accession>
<dbReference type="AlphaFoldDB" id="A0A834IC74"/>
<feature type="signal peptide" evidence="1">
    <location>
        <begin position="1"/>
        <end position="26"/>
    </location>
</feature>
<evidence type="ECO:0000313" key="3">
    <source>
        <dbReference type="Proteomes" id="UP000625711"/>
    </source>
</evidence>
<protein>
    <submittedName>
        <fullName evidence="2">Uncharacterized protein</fullName>
    </submittedName>
</protein>